<accession>A0A2N5CZE4</accession>
<organism evidence="3 4">
    <name type="scientific">Caulobacter flavus</name>
    <dbReference type="NCBI Taxonomy" id="1679497"/>
    <lineage>
        <taxon>Bacteria</taxon>
        <taxon>Pseudomonadati</taxon>
        <taxon>Pseudomonadota</taxon>
        <taxon>Alphaproteobacteria</taxon>
        <taxon>Caulobacterales</taxon>
        <taxon>Caulobacteraceae</taxon>
        <taxon>Caulobacter</taxon>
    </lineage>
</organism>
<evidence type="ECO:0000313" key="3">
    <source>
        <dbReference type="EMBL" id="PLR19198.1"/>
    </source>
</evidence>
<dbReference type="EMBL" id="CP026100">
    <property type="protein sequence ID" value="AYV45122.1"/>
    <property type="molecule type" value="Genomic_DNA"/>
</dbReference>
<dbReference type="AlphaFoldDB" id="A0A2N5CZE4"/>
<protein>
    <recommendedName>
        <fullName evidence="1">IrrE N-terminal-like domain-containing protein</fullName>
    </recommendedName>
</protein>
<feature type="domain" description="IrrE N-terminal-like" evidence="1">
    <location>
        <begin position="363"/>
        <end position="443"/>
    </location>
</feature>
<dbReference type="InterPro" id="IPR052345">
    <property type="entry name" value="Rad_response_metalloprotease"/>
</dbReference>
<reference evidence="2 5" key="2">
    <citation type="submission" date="2018-01" db="EMBL/GenBank/DDBJ databases">
        <title>Complete genome sequence of Caulobacter flavus RHGG3.</title>
        <authorList>
            <person name="Yang E."/>
        </authorList>
    </citation>
    <scope>NUCLEOTIDE SEQUENCE [LARGE SCALE GENOMIC DNA]</scope>
    <source>
        <strain evidence="2 5">RHGG3</strain>
    </source>
</reference>
<dbReference type="KEGG" id="cfh:C1707_02075"/>
<dbReference type="PANTHER" id="PTHR43236:SF1">
    <property type="entry name" value="BLL7220 PROTEIN"/>
    <property type="match status" value="1"/>
</dbReference>
<dbReference type="Pfam" id="PF06114">
    <property type="entry name" value="Peptidase_M78"/>
    <property type="match status" value="1"/>
</dbReference>
<reference evidence="3 4" key="1">
    <citation type="submission" date="2017-12" db="EMBL/GenBank/DDBJ databases">
        <title>The genome sequence of Caulobacter flavus CGMCC1 15093.</title>
        <authorList>
            <person name="Gao J."/>
            <person name="Mao X."/>
            <person name="Sun J."/>
        </authorList>
    </citation>
    <scope>NUCLEOTIDE SEQUENCE [LARGE SCALE GENOMIC DNA]</scope>
    <source>
        <strain evidence="3 4">CGMCC1 15093</strain>
    </source>
</reference>
<name>A0A2N5CZE4_9CAUL</name>
<sequence>MALAARLKFDLQPHAEPERVTTRTLSILVDDFVVWPVRGEGDVRLEIHVDDLLAHLTDFWKPLMLRQVYPVDVTPLRPSDLRRAAERRWIDNTSATMEAEEEAITNFEEAHDLSHAFAGLYGLPSFWLLRAGDQFMVEAPGFMDRLPFAEVRAALTQVGDEICQILRVSDEARWEAAIKAWKDRDAGDAAALLAWSAGLDRGTAKSLIADGALTAPRNFEDAANDDDPIRIAARMAGALPPEQIRAILDLARQFKANGANALRELSEACLADLSENYLRALPFQQGEAAARLAREKLELGVDDPVPVFDIVTKLGVEWRTAPAEPHSLDGLAIWGPGHGPGVFLNSASRRILRRDERDVRQSPSARVTMAHELCHLLLDGGHALSAVEVLKARMPVGVEQRAKSFAGEFLLPTHVAGYHWHQAGRPRDRASLDELVSSLVEAFAVTRAVASWKVEHAAKAEDIDLTAILDSIAPGR</sequence>
<dbReference type="Proteomes" id="UP000234483">
    <property type="component" value="Unassembled WGS sequence"/>
</dbReference>
<evidence type="ECO:0000313" key="2">
    <source>
        <dbReference type="EMBL" id="AYV45122.1"/>
    </source>
</evidence>
<dbReference type="PANTHER" id="PTHR43236">
    <property type="entry name" value="ANTITOXIN HIGA1"/>
    <property type="match status" value="1"/>
</dbReference>
<evidence type="ECO:0000313" key="4">
    <source>
        <dbReference type="Proteomes" id="UP000234483"/>
    </source>
</evidence>
<evidence type="ECO:0000259" key="1">
    <source>
        <dbReference type="Pfam" id="PF06114"/>
    </source>
</evidence>
<gene>
    <name evidence="2" type="ORF">C1707_02075</name>
    <name evidence="3" type="ORF">CFHF_04095</name>
</gene>
<evidence type="ECO:0000313" key="5">
    <source>
        <dbReference type="Proteomes" id="UP000281192"/>
    </source>
</evidence>
<keyword evidence="5" id="KW-1185">Reference proteome</keyword>
<dbReference type="RefSeq" id="WP_101711756.1">
    <property type="nucleotide sequence ID" value="NZ_CP026100.1"/>
</dbReference>
<dbReference type="Proteomes" id="UP000281192">
    <property type="component" value="Chromosome"/>
</dbReference>
<dbReference type="InterPro" id="IPR010359">
    <property type="entry name" value="IrrE_HExxH"/>
</dbReference>
<dbReference type="OrthoDB" id="9794834at2"/>
<dbReference type="EMBL" id="PJRQ01000008">
    <property type="protein sequence ID" value="PLR19198.1"/>
    <property type="molecule type" value="Genomic_DNA"/>
</dbReference>
<proteinExistence type="predicted"/>